<gene>
    <name evidence="8" type="ORF">KIL84_009072</name>
</gene>
<comment type="caution">
    <text evidence="8">The sequence shown here is derived from an EMBL/GenBank/DDBJ whole genome shotgun (WGS) entry which is preliminary data.</text>
</comment>
<protein>
    <recommendedName>
        <fullName evidence="7">CUB domain-containing protein</fullName>
    </recommendedName>
</protein>
<keyword evidence="2 3" id="KW-1015">Disulfide bond</keyword>
<feature type="compositionally biased region" description="Polar residues" evidence="4">
    <location>
        <begin position="404"/>
        <end position="422"/>
    </location>
</feature>
<feature type="region of interest" description="Disordered" evidence="4">
    <location>
        <begin position="230"/>
        <end position="253"/>
    </location>
</feature>
<dbReference type="PANTHER" id="PTHR24251">
    <property type="entry name" value="OVOCHYMASE-RELATED"/>
    <property type="match status" value="1"/>
</dbReference>
<evidence type="ECO:0000313" key="8">
    <source>
        <dbReference type="EMBL" id="KAH1180236.1"/>
    </source>
</evidence>
<dbReference type="AlphaFoldDB" id="A0A9D3XI91"/>
<evidence type="ECO:0000259" key="7">
    <source>
        <dbReference type="PROSITE" id="PS01180"/>
    </source>
</evidence>
<keyword evidence="5" id="KW-0812">Transmembrane</keyword>
<evidence type="ECO:0000256" key="1">
    <source>
        <dbReference type="ARBA" id="ARBA00022737"/>
    </source>
</evidence>
<sequence>MEKTFPQYSSGWLFLTAAALCLWGAKGKVYYSCGADLESMERGLILSPGFPNNYYPGTHCVWQFFIPVRTHLILEILDFDVFESSNETPDPWDGFFSSSKRKNKEMFPTEENSDLPITLATTKSSVLAGMSKATQKHSSPGAQSKGLAGRYDGFPVTTSKKEEYKQTSEEKQFRQMEEPKEIVKAQPDGLPFTVAGNTTTQQQNISGLEMNRDLKGKVLLAHLTARRRDEVMGESQTLSTTALPRESSTTQQSSADVCPHDVLYVSDLITFSSRFCGTNLPLNKTMVFSSSLEMVEVIMELITTTDRGRGFAMLFEYKNITEPNVMDVVRQDGKENTMMLAIITGIVFFALVLLSTLCITCRQKMCPKRNPSNAHSDQENGIQNSAIDINELQLVVPTRENENNNHTVSRDQAVTSSGGSTEHSSRHTDPDMPSSMSAVTTETGSDEVFIISAGPGASGLSFTTYRIQDKNLKRSVTSPASVSDWLTSDHMAPGAGTVDKGNTQAENHHPRQRTWSARTFHDLLTPLPQLQKKWYSWTTNSPFTKLVDSSGLSTSTRNQSVTTRKVISATEIEGISDIVYSDSSTCTASYPLTQSAQRQGKLSSSSLKKSRFGNPYFGFLTSSPDCKEVRPLDPSRHVGVTPPLDNQSHGPPGLKSNLINCSKTKELSIEMDKSKPTFVISEEGDDQQPLVLAEHFNQCRDTLSEQNVVYASVKAMPDKPPVVLTVQGDSSARPPNFTLDLPIWEKSPNLYSNHMKTDNSSRGQCSLPSADTNTIESPWNFDSLTAHTLCQTSVQ</sequence>
<dbReference type="Proteomes" id="UP000827986">
    <property type="component" value="Unassembled WGS sequence"/>
</dbReference>
<evidence type="ECO:0000256" key="4">
    <source>
        <dbReference type="SAM" id="MobiDB-lite"/>
    </source>
</evidence>
<keyword evidence="9" id="KW-1185">Reference proteome</keyword>
<keyword evidence="6" id="KW-0732">Signal</keyword>
<reference evidence="8" key="1">
    <citation type="submission" date="2021-09" db="EMBL/GenBank/DDBJ databases">
        <title>The genome of Mauremys mutica provides insights into the evolution of semi-aquatic lifestyle.</title>
        <authorList>
            <person name="Gong S."/>
            <person name="Gao Y."/>
        </authorList>
    </citation>
    <scope>NUCLEOTIDE SEQUENCE</scope>
    <source>
        <strain evidence="8">MM-2020</strain>
        <tissue evidence="8">Muscle</tissue>
    </source>
</reference>
<feature type="chain" id="PRO_5038343378" description="CUB domain-containing protein" evidence="6">
    <location>
        <begin position="28"/>
        <end position="795"/>
    </location>
</feature>
<comment type="caution">
    <text evidence="3">Lacks conserved residue(s) required for the propagation of feature annotation.</text>
</comment>
<name>A0A9D3XI91_9SAUR</name>
<dbReference type="SMART" id="SM00042">
    <property type="entry name" value="CUB"/>
    <property type="match status" value="1"/>
</dbReference>
<feature type="signal peptide" evidence="6">
    <location>
        <begin position="1"/>
        <end position="27"/>
    </location>
</feature>
<proteinExistence type="predicted"/>
<organism evidence="8 9">
    <name type="scientific">Mauremys mutica</name>
    <name type="common">yellowpond turtle</name>
    <dbReference type="NCBI Taxonomy" id="74926"/>
    <lineage>
        <taxon>Eukaryota</taxon>
        <taxon>Metazoa</taxon>
        <taxon>Chordata</taxon>
        <taxon>Craniata</taxon>
        <taxon>Vertebrata</taxon>
        <taxon>Euteleostomi</taxon>
        <taxon>Archelosauria</taxon>
        <taxon>Testudinata</taxon>
        <taxon>Testudines</taxon>
        <taxon>Cryptodira</taxon>
        <taxon>Durocryptodira</taxon>
        <taxon>Testudinoidea</taxon>
        <taxon>Geoemydidae</taxon>
        <taxon>Geoemydinae</taxon>
        <taxon>Mauremys</taxon>
    </lineage>
</organism>
<feature type="region of interest" description="Disordered" evidence="4">
    <location>
        <begin position="131"/>
        <end position="152"/>
    </location>
</feature>
<keyword evidence="5" id="KW-0472">Membrane</keyword>
<dbReference type="InterPro" id="IPR000859">
    <property type="entry name" value="CUB_dom"/>
</dbReference>
<feature type="disulfide bond" evidence="3">
    <location>
        <begin position="33"/>
        <end position="60"/>
    </location>
</feature>
<dbReference type="Pfam" id="PF00431">
    <property type="entry name" value="CUB"/>
    <property type="match status" value="1"/>
</dbReference>
<evidence type="ECO:0000256" key="6">
    <source>
        <dbReference type="SAM" id="SignalP"/>
    </source>
</evidence>
<feature type="compositionally biased region" description="Polar residues" evidence="4">
    <location>
        <begin position="234"/>
        <end position="253"/>
    </location>
</feature>
<evidence type="ECO:0000256" key="5">
    <source>
        <dbReference type="SAM" id="Phobius"/>
    </source>
</evidence>
<feature type="compositionally biased region" description="Polar residues" evidence="4">
    <location>
        <begin position="132"/>
        <end position="142"/>
    </location>
</feature>
<dbReference type="SUPFAM" id="SSF49854">
    <property type="entry name" value="Spermadhesin, CUB domain"/>
    <property type="match status" value="1"/>
</dbReference>
<feature type="region of interest" description="Disordered" evidence="4">
    <location>
        <begin position="400"/>
        <end position="441"/>
    </location>
</feature>
<feature type="transmembrane region" description="Helical" evidence="5">
    <location>
        <begin position="338"/>
        <end position="359"/>
    </location>
</feature>
<dbReference type="Gene3D" id="2.60.120.290">
    <property type="entry name" value="Spermadhesin, CUB domain"/>
    <property type="match status" value="1"/>
</dbReference>
<dbReference type="InterPro" id="IPR035914">
    <property type="entry name" value="Sperma_CUB_dom_sf"/>
</dbReference>
<dbReference type="CDD" id="cd00041">
    <property type="entry name" value="CUB"/>
    <property type="match status" value="1"/>
</dbReference>
<feature type="domain" description="CUB" evidence="7">
    <location>
        <begin position="33"/>
        <end position="93"/>
    </location>
</feature>
<accession>A0A9D3XI91</accession>
<keyword evidence="1" id="KW-0677">Repeat</keyword>
<evidence type="ECO:0000256" key="3">
    <source>
        <dbReference type="PROSITE-ProRule" id="PRU00059"/>
    </source>
</evidence>
<dbReference type="EMBL" id="JAHDVG010000470">
    <property type="protein sequence ID" value="KAH1180236.1"/>
    <property type="molecule type" value="Genomic_DNA"/>
</dbReference>
<keyword evidence="5" id="KW-1133">Transmembrane helix</keyword>
<evidence type="ECO:0000313" key="9">
    <source>
        <dbReference type="Proteomes" id="UP000827986"/>
    </source>
</evidence>
<dbReference type="PROSITE" id="PS01180">
    <property type="entry name" value="CUB"/>
    <property type="match status" value="1"/>
</dbReference>
<evidence type="ECO:0000256" key="2">
    <source>
        <dbReference type="ARBA" id="ARBA00023157"/>
    </source>
</evidence>
<dbReference type="OrthoDB" id="8951018at2759"/>